<sequence>MNHDWILQTKETRRAFSSATWVPLRASINHEKGDVESIGYVSEYFGCGSAAFPPEHREFVEERLSWSDIGIGHTVAPYAYEDGYYATIDQFQYNDKEPIGVNLVFEHPQFVVGGKQWILNPDLVVALRLIKEGTNWVRPEENFVVVARESFDEKGEHCQVEIKREYLLDYLTARNLSLRLSYYRQRVENVPLLESSEYANLKEHQEDRDGGRFEFLIRDINDVFGGSWSIFRAWRTDVDQDEDAPVMGPENDHNTGHESLQGQRGGYEGVRVEGEFWRDEWIEHQSQSMRVRGDADTTLPQFIVETDGKRMASSELDNEDIGRWLWFRSSLVTDLLDHRGFVLKWYTAETGAICSTSGYATHFGINSDDLLTVYAYDIARLPSWEQHIWAAHNVAPDGKVSGELLSAQVNTQLASTHAVEEMLFVNMRMLDQGFRDKFGVDLFSHDIDDESAMQQVSRFHSRDQASLLRLAKELVRVFSDRLNIRDLRKLSTHLEKEKLGSNKLLQDILSQKVGTDKARQIFAEIAGTYDMRVGDAHPAGSKVTEAINLAGIDQSISFLRQGEQLIHNFGRSIWIIGKCLFDQPGQHES</sequence>
<accession>A0A1I3XUT7</accession>
<dbReference type="AlphaFoldDB" id="A0A1I3XUT7"/>
<evidence type="ECO:0000313" key="2">
    <source>
        <dbReference type="Proteomes" id="UP000198635"/>
    </source>
</evidence>
<name>A0A1I3XUT7_9BACT</name>
<dbReference type="EMBL" id="FORX01000017">
    <property type="protein sequence ID" value="SFK23284.1"/>
    <property type="molecule type" value="Genomic_DNA"/>
</dbReference>
<organism evidence="1 2">
    <name type="scientific">Desulfomicrobium apsheronum</name>
    <dbReference type="NCBI Taxonomy" id="52560"/>
    <lineage>
        <taxon>Bacteria</taxon>
        <taxon>Pseudomonadati</taxon>
        <taxon>Thermodesulfobacteriota</taxon>
        <taxon>Desulfovibrionia</taxon>
        <taxon>Desulfovibrionales</taxon>
        <taxon>Desulfomicrobiaceae</taxon>
        <taxon>Desulfomicrobium</taxon>
    </lineage>
</organism>
<keyword evidence="2" id="KW-1185">Reference proteome</keyword>
<reference evidence="2" key="1">
    <citation type="submission" date="2016-10" db="EMBL/GenBank/DDBJ databases">
        <authorList>
            <person name="Varghese N."/>
            <person name="Submissions S."/>
        </authorList>
    </citation>
    <scope>NUCLEOTIDE SEQUENCE [LARGE SCALE GENOMIC DNA]</scope>
    <source>
        <strain evidence="2">DSM 5918</strain>
    </source>
</reference>
<proteinExistence type="predicted"/>
<dbReference type="OrthoDB" id="1550479at2"/>
<protein>
    <submittedName>
        <fullName evidence="1">Uncharacterized protein</fullName>
    </submittedName>
</protein>
<evidence type="ECO:0000313" key="1">
    <source>
        <dbReference type="EMBL" id="SFK23284.1"/>
    </source>
</evidence>
<gene>
    <name evidence="1" type="ORF">SAMN04488082_11794</name>
</gene>
<dbReference type="STRING" id="52560.SAMN04488082_11794"/>
<dbReference type="Proteomes" id="UP000198635">
    <property type="component" value="Unassembled WGS sequence"/>
</dbReference>